<sequence>MTSASVFEPAPLQGGAPEENMTTETGASHGAPADAKILAAFVEL</sequence>
<protein>
    <submittedName>
        <fullName evidence="2">Uncharacterized protein</fullName>
    </submittedName>
</protein>
<dbReference type="AlphaFoldDB" id="A0A0B7JWP7"/>
<feature type="region of interest" description="Disordered" evidence="1">
    <location>
        <begin position="1"/>
        <end position="31"/>
    </location>
</feature>
<dbReference type="EMBL" id="CDPU01000006">
    <property type="protein sequence ID" value="CEO47105.1"/>
    <property type="molecule type" value="Genomic_DNA"/>
</dbReference>
<evidence type="ECO:0000313" key="2">
    <source>
        <dbReference type="EMBL" id="CEO47105.1"/>
    </source>
</evidence>
<gene>
    <name evidence="2" type="ORF">BN869_000003160_1</name>
</gene>
<organism evidence="2">
    <name type="scientific">Bionectria ochroleuca</name>
    <name type="common">Gliocladium roseum</name>
    <dbReference type="NCBI Taxonomy" id="29856"/>
    <lineage>
        <taxon>Eukaryota</taxon>
        <taxon>Fungi</taxon>
        <taxon>Dikarya</taxon>
        <taxon>Ascomycota</taxon>
        <taxon>Pezizomycotina</taxon>
        <taxon>Sordariomycetes</taxon>
        <taxon>Hypocreomycetidae</taxon>
        <taxon>Hypocreales</taxon>
        <taxon>Bionectriaceae</taxon>
        <taxon>Clonostachys</taxon>
    </lineage>
</organism>
<name>A0A0B7JWP7_BIOOC</name>
<proteinExistence type="predicted"/>
<reference evidence="2" key="1">
    <citation type="submission" date="2015-01" db="EMBL/GenBank/DDBJ databases">
        <authorList>
            <person name="Durling Mikael"/>
        </authorList>
    </citation>
    <scope>NUCLEOTIDE SEQUENCE</scope>
</reference>
<accession>A0A0B7JWP7</accession>
<evidence type="ECO:0000256" key="1">
    <source>
        <dbReference type="SAM" id="MobiDB-lite"/>
    </source>
</evidence>